<dbReference type="Gene3D" id="1.10.10.10">
    <property type="entry name" value="Winged helix-like DNA-binding domain superfamily/Winged helix DNA-binding domain"/>
    <property type="match status" value="2"/>
</dbReference>
<keyword evidence="4" id="KW-0804">Transcription</keyword>
<evidence type="ECO:0000256" key="1">
    <source>
        <dbReference type="ARBA" id="ARBA00022737"/>
    </source>
</evidence>
<accession>A0A9X6NZ34</accession>
<sequence>MSKMERKEKLLQYLQKNPGWHTSQELAVEIGSSKRTIKNYISQLNSRNNLIESSVRGYKYNADKLISSSSRTSQNDIPTNKEERVNYIINFLINNASTVNLYDLSENLFVSETTVLQDLKTVQAKVQRFNMKLKKDGDFWHLIGNERKKRSLLSSLIYEETTGTFMNRSIIQDNFPDIDVTSLRSTLLETCSSNNIYLNTFDLNNVLLHFAIVISRLQTGHLMKQNEVTKITDKKVIDTQAYKIVSIIEEKFNVNLEEPDRKELTLILQASLSGNNKVEDDISVETKNLVDDLITYVWKTYQIDLNNENFRERFSLHLDRLITRALTNKVEHNPIVSNIKISSPTIYECAVLMAHRIGEKVGIQIEDNEIAYIALHIGNAIAEQMSDRQKLSVLVLMPQYYDNSAVLSNRLQSQFSTYINVKGIISDPSQIKQYAPNVDILIVVNSNYIDHNISTVNISQFLLVEDIQKLNIAITTKQHQVKKDKFQESLLSFFDSNNFVKSDKFKNIDEVFDFVSSKLEKQKVVQSDFKERLYQREQMSSTAFGRIAIPHSLDMSAQKSKGFIVVNPHGIKWSGGNEVYLVIALAIDPNNKQLFREVFDELSDIVTDINNVTKLIKCKNYSEFIIKLVELL</sequence>
<dbReference type="Gene3D" id="3.40.930.10">
    <property type="entry name" value="Mannitol-specific EII, Chain A"/>
    <property type="match status" value="1"/>
</dbReference>
<name>A0A9X6NZ34_LACJH</name>
<evidence type="ECO:0000313" key="7">
    <source>
        <dbReference type="EMBL" id="OYS13726.1"/>
    </source>
</evidence>
<dbReference type="InterPro" id="IPR013196">
    <property type="entry name" value="HTH_11"/>
</dbReference>
<dbReference type="GO" id="GO:0006355">
    <property type="term" value="P:regulation of DNA-templated transcription"/>
    <property type="evidence" value="ECO:0007669"/>
    <property type="project" value="InterPro"/>
</dbReference>
<dbReference type="PROSITE" id="PS51372">
    <property type="entry name" value="PRD_2"/>
    <property type="match status" value="2"/>
</dbReference>
<evidence type="ECO:0000256" key="2">
    <source>
        <dbReference type="ARBA" id="ARBA00023015"/>
    </source>
</evidence>
<dbReference type="InterPro" id="IPR050661">
    <property type="entry name" value="BglG_antiterminators"/>
</dbReference>
<evidence type="ECO:0000256" key="3">
    <source>
        <dbReference type="ARBA" id="ARBA00023159"/>
    </source>
</evidence>
<reference evidence="7 8" key="2">
    <citation type="submission" date="2017-09" db="EMBL/GenBank/DDBJ databases">
        <title>Tripartite evolution among Lactobacillus johnsonii, Lactobacillus taiwanensis, Lactobacillus reuteri and their rodent host.</title>
        <authorList>
            <person name="Wang T."/>
            <person name="Knowles S."/>
            <person name="Cheng C."/>
        </authorList>
    </citation>
    <scope>NUCLEOTIDE SEQUENCE [LARGE SCALE GENOMIC DNA]</scope>
    <source>
        <strain evidence="7 8">117c</strain>
    </source>
</reference>
<proteinExistence type="predicted"/>
<dbReference type="InterPro" id="IPR036390">
    <property type="entry name" value="WH_DNA-bd_sf"/>
</dbReference>
<keyword evidence="1" id="KW-0677">Repeat</keyword>
<dbReference type="Pfam" id="PF08279">
    <property type="entry name" value="HTH_11"/>
    <property type="match status" value="1"/>
</dbReference>
<dbReference type="InterPro" id="IPR011608">
    <property type="entry name" value="PRD"/>
</dbReference>
<feature type="domain" description="PRD" evidence="6">
    <location>
        <begin position="281"/>
        <end position="387"/>
    </location>
</feature>
<evidence type="ECO:0000259" key="5">
    <source>
        <dbReference type="PROSITE" id="PS51094"/>
    </source>
</evidence>
<dbReference type="PANTHER" id="PTHR30185:SF12">
    <property type="entry name" value="TRANSCRIPTIONAL REGULATOR MANR"/>
    <property type="match status" value="1"/>
</dbReference>
<dbReference type="Pfam" id="PF05043">
    <property type="entry name" value="Mga"/>
    <property type="match status" value="1"/>
</dbReference>
<dbReference type="PANTHER" id="PTHR30185">
    <property type="entry name" value="CRYPTIC BETA-GLUCOSIDE BGL OPERON ANTITERMINATOR"/>
    <property type="match status" value="1"/>
</dbReference>
<dbReference type="InterPro" id="IPR036634">
    <property type="entry name" value="PRD_sf"/>
</dbReference>
<dbReference type="InterPro" id="IPR002178">
    <property type="entry name" value="PTS_EIIA_type-2_dom"/>
</dbReference>
<feature type="domain" description="PRD" evidence="6">
    <location>
        <begin position="172"/>
        <end position="278"/>
    </location>
</feature>
<dbReference type="SUPFAM" id="SSF46785">
    <property type="entry name" value="Winged helix' DNA-binding domain"/>
    <property type="match status" value="1"/>
</dbReference>
<feature type="domain" description="PTS EIIA type-2" evidence="5">
    <location>
        <begin position="492"/>
        <end position="632"/>
    </location>
</feature>
<keyword evidence="2" id="KW-0805">Transcription regulation</keyword>
<dbReference type="SUPFAM" id="SSF55804">
    <property type="entry name" value="Phoshotransferase/anion transport protein"/>
    <property type="match status" value="1"/>
</dbReference>
<dbReference type="SUPFAM" id="SSF63520">
    <property type="entry name" value="PTS-regulatory domain, PRD"/>
    <property type="match status" value="2"/>
</dbReference>
<dbReference type="PROSITE" id="PS51094">
    <property type="entry name" value="PTS_EIIA_TYPE_2"/>
    <property type="match status" value="1"/>
</dbReference>
<dbReference type="Pfam" id="PF00359">
    <property type="entry name" value="PTS_EIIA_2"/>
    <property type="match status" value="1"/>
</dbReference>
<dbReference type="AlphaFoldDB" id="A0A9X6NZ34"/>
<organism evidence="7 8">
    <name type="scientific">Lactobacillus johnsonii</name>
    <dbReference type="NCBI Taxonomy" id="33959"/>
    <lineage>
        <taxon>Bacteria</taxon>
        <taxon>Bacillati</taxon>
        <taxon>Bacillota</taxon>
        <taxon>Bacilli</taxon>
        <taxon>Lactobacillales</taxon>
        <taxon>Lactobacillaceae</taxon>
        <taxon>Lactobacillus</taxon>
    </lineage>
</organism>
<evidence type="ECO:0000256" key="4">
    <source>
        <dbReference type="ARBA" id="ARBA00023163"/>
    </source>
</evidence>
<dbReference type="Gene3D" id="1.10.1790.10">
    <property type="entry name" value="PRD domain"/>
    <property type="match status" value="1"/>
</dbReference>
<dbReference type="Proteomes" id="UP000215693">
    <property type="component" value="Unassembled WGS sequence"/>
</dbReference>
<dbReference type="CDD" id="cd00211">
    <property type="entry name" value="PTS_IIA_fru"/>
    <property type="match status" value="1"/>
</dbReference>
<dbReference type="InterPro" id="IPR016152">
    <property type="entry name" value="PTrfase/Anion_transptr"/>
</dbReference>
<evidence type="ECO:0000313" key="8">
    <source>
        <dbReference type="Proteomes" id="UP000215693"/>
    </source>
</evidence>
<dbReference type="InterPro" id="IPR007737">
    <property type="entry name" value="Mga_HTH"/>
</dbReference>
<evidence type="ECO:0000259" key="6">
    <source>
        <dbReference type="PROSITE" id="PS51372"/>
    </source>
</evidence>
<dbReference type="InterPro" id="IPR036388">
    <property type="entry name" value="WH-like_DNA-bd_sf"/>
</dbReference>
<gene>
    <name evidence="7" type="ORF">CBF50_03500</name>
</gene>
<dbReference type="Pfam" id="PF00874">
    <property type="entry name" value="PRD"/>
    <property type="match status" value="2"/>
</dbReference>
<reference evidence="7 8" key="1">
    <citation type="submission" date="2017-04" db="EMBL/GenBank/DDBJ databases">
        <authorList>
            <person name="Lin X.B."/>
            <person name="Stothard P."/>
            <person name="Tasseva G."/>
            <person name="Walter J."/>
        </authorList>
    </citation>
    <scope>NUCLEOTIDE SEQUENCE [LARGE SCALE GENOMIC DNA]</scope>
    <source>
        <strain evidence="7 8">117c</strain>
    </source>
</reference>
<keyword evidence="3" id="KW-0010">Activator</keyword>
<dbReference type="EMBL" id="NGOH01000039">
    <property type="protein sequence ID" value="OYS13726.1"/>
    <property type="molecule type" value="Genomic_DNA"/>
</dbReference>
<protein>
    <submittedName>
        <fullName evidence="7">Uncharacterized protein</fullName>
    </submittedName>
</protein>
<comment type="caution">
    <text evidence="7">The sequence shown here is derived from an EMBL/GenBank/DDBJ whole genome shotgun (WGS) entry which is preliminary data.</text>
</comment>